<evidence type="ECO:0000256" key="5">
    <source>
        <dbReference type="ARBA" id="ARBA00023163"/>
    </source>
</evidence>
<dbReference type="OrthoDB" id="2529590at2759"/>
<name>A0A511KKZ6_RHOTO</name>
<keyword evidence="4" id="KW-0805">Transcription regulation</keyword>
<gene>
    <name evidence="8" type="ORF">Rt10032_c13g5064</name>
</gene>
<keyword evidence="5" id="KW-0804">Transcription</keyword>
<accession>A0A511KKZ6</accession>
<evidence type="ECO:0000256" key="2">
    <source>
        <dbReference type="ARBA" id="ARBA00007117"/>
    </source>
</evidence>
<evidence type="ECO:0000313" key="8">
    <source>
        <dbReference type="EMBL" id="GEM11047.1"/>
    </source>
</evidence>
<feature type="region of interest" description="Disordered" evidence="7">
    <location>
        <begin position="173"/>
        <end position="374"/>
    </location>
</feature>
<feature type="compositionally biased region" description="Acidic residues" evidence="7">
    <location>
        <begin position="236"/>
        <end position="277"/>
    </location>
</feature>
<evidence type="ECO:0000256" key="1">
    <source>
        <dbReference type="ARBA" id="ARBA00004123"/>
    </source>
</evidence>
<dbReference type="GO" id="GO:0005634">
    <property type="term" value="C:nucleus"/>
    <property type="evidence" value="ECO:0007669"/>
    <property type="project" value="UniProtKB-SubCell"/>
</dbReference>
<comment type="similarity">
    <text evidence="2">Belongs to the EAF7 family.</text>
</comment>
<feature type="region of interest" description="Disordered" evidence="7">
    <location>
        <begin position="106"/>
        <end position="138"/>
    </location>
</feature>
<organism evidence="8 9">
    <name type="scientific">Rhodotorula toruloides</name>
    <name type="common">Yeast</name>
    <name type="synonym">Rhodosporidium toruloides</name>
    <dbReference type="NCBI Taxonomy" id="5286"/>
    <lineage>
        <taxon>Eukaryota</taxon>
        <taxon>Fungi</taxon>
        <taxon>Dikarya</taxon>
        <taxon>Basidiomycota</taxon>
        <taxon>Pucciniomycotina</taxon>
        <taxon>Microbotryomycetes</taxon>
        <taxon>Sporidiobolales</taxon>
        <taxon>Sporidiobolaceae</taxon>
        <taxon>Rhodotorula</taxon>
    </lineage>
</organism>
<dbReference type="Proteomes" id="UP000321518">
    <property type="component" value="Unassembled WGS sequence"/>
</dbReference>
<feature type="compositionally biased region" description="Polar residues" evidence="7">
    <location>
        <begin position="129"/>
        <end position="138"/>
    </location>
</feature>
<feature type="compositionally biased region" description="Low complexity" evidence="7">
    <location>
        <begin position="15"/>
        <end position="29"/>
    </location>
</feature>
<evidence type="ECO:0000256" key="4">
    <source>
        <dbReference type="ARBA" id="ARBA00023015"/>
    </source>
</evidence>
<proteinExistence type="inferred from homology"/>
<comment type="subcellular location">
    <subcellularLocation>
        <location evidence="1">Nucleus</location>
    </subcellularLocation>
</comment>
<dbReference type="Pfam" id="PF07904">
    <property type="entry name" value="Eaf7"/>
    <property type="match status" value="1"/>
</dbReference>
<sequence length="374" mass="39937">MTQTALDWAPPPSQTPATDDATPAPFARPLLDTPAGELALFRSLITHRLVGPNKHFDMVAVLLSLQRALASEEGGEEAVRGLRSEDVWSKWRELYDQQTLESVWEEQQEQLLPTPTPSPTPDTPDLSAGTVQPVSTPFLTTSSRVTSLHFPRRSFDLSPETSVQVAAFQRGLVPKGSKHESPIPDDAPLREVSVPLPEGDVSGETSGRGKRKKRAGGAAGGSPRKKQKVDKKPPGGEEEDSELSELSEEADEEAEESGEEGGEGDEEAEEDVEEDDGTSVGGTAATVDDDSASTATEADAKRKPADKAAAIRSLPSSNRRSRTSNAKERQDSTPASSDAGVSTPAKKGTRSTAKTLKKEEAAPASAPRSSRRRR</sequence>
<reference evidence="8 9" key="1">
    <citation type="submission" date="2019-07" db="EMBL/GenBank/DDBJ databases">
        <title>Rhodotorula toruloides NBRC10032 genome sequencing.</title>
        <authorList>
            <person name="Shida Y."/>
            <person name="Takaku H."/>
            <person name="Ogasawara W."/>
            <person name="Mori K."/>
        </authorList>
    </citation>
    <scope>NUCLEOTIDE SEQUENCE [LARGE SCALE GENOMIC DNA]</scope>
    <source>
        <strain evidence="8 9">NBRC10032</strain>
    </source>
</reference>
<dbReference type="PANTHER" id="PTHR13581:SF5">
    <property type="entry name" value="MRG_MORF4L-BINDING PROTEIN"/>
    <property type="match status" value="1"/>
</dbReference>
<dbReference type="AlphaFoldDB" id="A0A511KKZ6"/>
<dbReference type="EMBL" id="BJWK01000013">
    <property type="protein sequence ID" value="GEM11047.1"/>
    <property type="molecule type" value="Genomic_DNA"/>
</dbReference>
<keyword evidence="3" id="KW-0156">Chromatin regulator</keyword>
<evidence type="ECO:0008006" key="10">
    <source>
        <dbReference type="Google" id="ProtNLM"/>
    </source>
</evidence>
<dbReference type="GO" id="GO:0035267">
    <property type="term" value="C:NuA4 histone acetyltransferase complex"/>
    <property type="evidence" value="ECO:0007669"/>
    <property type="project" value="TreeGrafter"/>
</dbReference>
<keyword evidence="6" id="KW-0539">Nucleus</keyword>
<dbReference type="GO" id="GO:0006357">
    <property type="term" value="P:regulation of transcription by RNA polymerase II"/>
    <property type="evidence" value="ECO:0007669"/>
    <property type="project" value="TreeGrafter"/>
</dbReference>
<evidence type="ECO:0000256" key="6">
    <source>
        <dbReference type="ARBA" id="ARBA00023242"/>
    </source>
</evidence>
<feature type="region of interest" description="Disordered" evidence="7">
    <location>
        <begin position="1"/>
        <end position="29"/>
    </location>
</feature>
<dbReference type="PANTHER" id="PTHR13581">
    <property type="entry name" value="MRG-BINDING PROTEIN"/>
    <property type="match status" value="1"/>
</dbReference>
<dbReference type="GO" id="GO:0006325">
    <property type="term" value="P:chromatin organization"/>
    <property type="evidence" value="ECO:0007669"/>
    <property type="project" value="UniProtKB-KW"/>
</dbReference>
<comment type="caution">
    <text evidence="8">The sequence shown here is derived from an EMBL/GenBank/DDBJ whole genome shotgun (WGS) entry which is preliminary data.</text>
</comment>
<protein>
    <recommendedName>
        <fullName evidence="10">Proteophosphoglycan ppg4</fullName>
    </recommendedName>
</protein>
<evidence type="ECO:0000313" key="9">
    <source>
        <dbReference type="Proteomes" id="UP000321518"/>
    </source>
</evidence>
<dbReference type="InterPro" id="IPR012423">
    <property type="entry name" value="Eaf7/MRGBP"/>
</dbReference>
<evidence type="ECO:0000256" key="3">
    <source>
        <dbReference type="ARBA" id="ARBA00022853"/>
    </source>
</evidence>
<evidence type="ECO:0000256" key="7">
    <source>
        <dbReference type="SAM" id="MobiDB-lite"/>
    </source>
</evidence>